<keyword evidence="8" id="KW-1185">Reference proteome</keyword>
<feature type="transmembrane region" description="Helical" evidence="6">
    <location>
        <begin position="86"/>
        <end position="106"/>
    </location>
</feature>
<evidence type="ECO:0000256" key="6">
    <source>
        <dbReference type="SAM" id="Phobius"/>
    </source>
</evidence>
<keyword evidence="6" id="KW-0472">Membrane</keyword>
<evidence type="ECO:0000256" key="5">
    <source>
        <dbReference type="ARBA" id="ARBA00048202"/>
    </source>
</evidence>
<comment type="catalytic activity">
    <reaction evidence="5">
        <text>NAD(+) + NADPH + H(+)(in) = NADH + NADP(+) + H(+)(out)</text>
        <dbReference type="Rhea" id="RHEA:47992"/>
        <dbReference type="ChEBI" id="CHEBI:15378"/>
        <dbReference type="ChEBI" id="CHEBI:57540"/>
        <dbReference type="ChEBI" id="CHEBI:57783"/>
        <dbReference type="ChEBI" id="CHEBI:57945"/>
        <dbReference type="ChEBI" id="CHEBI:58349"/>
        <dbReference type="EC" id="7.1.1.1"/>
    </reaction>
</comment>
<name>A0A4P9W062_9FUNG</name>
<evidence type="ECO:0000256" key="1">
    <source>
        <dbReference type="ARBA" id="ARBA00012943"/>
    </source>
</evidence>
<feature type="transmembrane region" description="Helical" evidence="6">
    <location>
        <begin position="118"/>
        <end position="138"/>
    </location>
</feature>
<keyword evidence="4" id="KW-0520">NAD</keyword>
<evidence type="ECO:0000313" key="7">
    <source>
        <dbReference type="EMBL" id="RKO84058.1"/>
    </source>
</evidence>
<dbReference type="GO" id="GO:0008750">
    <property type="term" value="F:proton-translocating NAD(P)+ transhydrogenase activity"/>
    <property type="evidence" value="ECO:0007669"/>
    <property type="project" value="UniProtKB-EC"/>
</dbReference>
<dbReference type="AlphaFoldDB" id="A0A4P9W062"/>
<evidence type="ECO:0000256" key="4">
    <source>
        <dbReference type="ARBA" id="ARBA00023027"/>
    </source>
</evidence>
<dbReference type="GO" id="GO:0005886">
    <property type="term" value="C:plasma membrane"/>
    <property type="evidence" value="ECO:0007669"/>
    <property type="project" value="TreeGrafter"/>
</dbReference>
<evidence type="ECO:0000256" key="3">
    <source>
        <dbReference type="ARBA" id="ARBA00022967"/>
    </source>
</evidence>
<dbReference type="PANTHER" id="PTHR10160">
    <property type="entry name" value="NAD(P) TRANSHYDROGENASE"/>
    <property type="match status" value="1"/>
</dbReference>
<proteinExistence type="predicted"/>
<dbReference type="GO" id="GO:0050661">
    <property type="term" value="F:NADP binding"/>
    <property type="evidence" value="ECO:0007669"/>
    <property type="project" value="TreeGrafter"/>
</dbReference>
<gene>
    <name evidence="7" type="ORF">BDK51DRAFT_36764</name>
</gene>
<sequence>MDVVCHICEIKYRTRSGLLPHAHKYHESTIRDFLKDKRTAEERAEAKRMWRAWGDGWGSGGKREADKRYREDKKLLSSPPSPQLKLLISMTIGGCGLLSVGGMFFIGGGIFPHSGVQALAAVCVLFANTHIFGGIVLLKNMFRGATDPPEPIYLYTIPTIILGGGFLCSIGASTNAFVAVGYLVSSLLYFASPRGHAACDKHRGSLGMIGTGAGIVTSLCVAELGLAVLLQYAIVSGVGAALAQLHTGLPPQDQTV</sequence>
<dbReference type="PANTHER" id="PTHR10160:SF19">
    <property type="entry name" value="PROTON-TRANSLOCATING NAD(P)(+) TRANSHYDROGENASE"/>
    <property type="match status" value="1"/>
</dbReference>
<keyword evidence="6" id="KW-1133">Transmembrane helix</keyword>
<organism evidence="7 8">
    <name type="scientific">Blyttiomyces helicus</name>
    <dbReference type="NCBI Taxonomy" id="388810"/>
    <lineage>
        <taxon>Eukaryota</taxon>
        <taxon>Fungi</taxon>
        <taxon>Fungi incertae sedis</taxon>
        <taxon>Chytridiomycota</taxon>
        <taxon>Chytridiomycota incertae sedis</taxon>
        <taxon>Chytridiomycetes</taxon>
        <taxon>Chytridiomycetes incertae sedis</taxon>
        <taxon>Blyttiomyces</taxon>
    </lineage>
</organism>
<feature type="transmembrane region" description="Helical" evidence="6">
    <location>
        <begin position="158"/>
        <end position="191"/>
    </location>
</feature>
<reference evidence="8" key="1">
    <citation type="journal article" date="2018" name="Nat. Microbiol.">
        <title>Leveraging single-cell genomics to expand the fungal tree of life.</title>
        <authorList>
            <person name="Ahrendt S.R."/>
            <person name="Quandt C.A."/>
            <person name="Ciobanu D."/>
            <person name="Clum A."/>
            <person name="Salamov A."/>
            <person name="Andreopoulos B."/>
            <person name="Cheng J.F."/>
            <person name="Woyke T."/>
            <person name="Pelin A."/>
            <person name="Henrissat B."/>
            <person name="Reynolds N.K."/>
            <person name="Benny G.L."/>
            <person name="Smith M.E."/>
            <person name="James T.Y."/>
            <person name="Grigoriev I.V."/>
        </authorList>
    </citation>
    <scope>NUCLEOTIDE SEQUENCE [LARGE SCALE GENOMIC DNA]</scope>
</reference>
<dbReference type="OrthoDB" id="37244at2759"/>
<dbReference type="Proteomes" id="UP000269721">
    <property type="component" value="Unassembled WGS sequence"/>
</dbReference>
<feature type="transmembrane region" description="Helical" evidence="6">
    <location>
        <begin position="212"/>
        <end position="234"/>
    </location>
</feature>
<accession>A0A4P9W062</accession>
<dbReference type="EC" id="7.1.1.1" evidence="1"/>
<evidence type="ECO:0000313" key="8">
    <source>
        <dbReference type="Proteomes" id="UP000269721"/>
    </source>
</evidence>
<keyword evidence="2" id="KW-0521">NADP</keyword>
<dbReference type="EMBL" id="ML000551">
    <property type="protein sequence ID" value="RKO84058.1"/>
    <property type="molecule type" value="Genomic_DNA"/>
</dbReference>
<dbReference type="GO" id="GO:0006740">
    <property type="term" value="P:NADPH regeneration"/>
    <property type="evidence" value="ECO:0007669"/>
    <property type="project" value="TreeGrafter"/>
</dbReference>
<protein>
    <recommendedName>
        <fullName evidence="1">proton-translocating NAD(P)(+) transhydrogenase</fullName>
        <ecNumber evidence="1">7.1.1.1</ecNumber>
    </recommendedName>
</protein>
<keyword evidence="6" id="KW-0812">Transmembrane</keyword>
<evidence type="ECO:0000256" key="2">
    <source>
        <dbReference type="ARBA" id="ARBA00022857"/>
    </source>
</evidence>
<keyword evidence="3" id="KW-1278">Translocase</keyword>